<dbReference type="Proteomes" id="UP001303899">
    <property type="component" value="Unassembled WGS sequence"/>
</dbReference>
<dbReference type="Pfam" id="PF13715">
    <property type="entry name" value="CarbopepD_reg_2"/>
    <property type="match status" value="1"/>
</dbReference>
<keyword evidence="1" id="KW-0732">Signal</keyword>
<accession>A0ABU5S9I7</accession>
<comment type="caution">
    <text evidence="3">The sequence shown here is derived from an EMBL/GenBank/DDBJ whole genome shotgun (WGS) entry which is preliminary data.</text>
</comment>
<dbReference type="Gene3D" id="2.60.40.1120">
    <property type="entry name" value="Carboxypeptidase-like, regulatory domain"/>
    <property type="match status" value="1"/>
</dbReference>
<dbReference type="InterPro" id="IPR008969">
    <property type="entry name" value="CarboxyPept-like_regulatory"/>
</dbReference>
<evidence type="ECO:0000256" key="1">
    <source>
        <dbReference type="SAM" id="SignalP"/>
    </source>
</evidence>
<keyword evidence="4" id="KW-1185">Reference proteome</keyword>
<proteinExistence type="predicted"/>
<feature type="signal peptide" evidence="1">
    <location>
        <begin position="1"/>
        <end position="17"/>
    </location>
</feature>
<dbReference type="InterPro" id="IPR041700">
    <property type="entry name" value="OMP_b-brl_3"/>
</dbReference>
<reference evidence="3 4" key="1">
    <citation type="submission" date="2023-12" db="EMBL/GenBank/DDBJ databases">
        <title>Novel species of the genus Arcicella isolated from rivers.</title>
        <authorList>
            <person name="Lu H."/>
        </authorList>
    </citation>
    <scope>NUCLEOTIDE SEQUENCE [LARGE SCALE GENOMIC DNA]</scope>
    <source>
        <strain evidence="3 4">DC2W</strain>
    </source>
</reference>
<feature type="chain" id="PRO_5046040719" evidence="1">
    <location>
        <begin position="18"/>
        <end position="795"/>
    </location>
</feature>
<dbReference type="SUPFAM" id="SSF49464">
    <property type="entry name" value="Carboxypeptidase regulatory domain-like"/>
    <property type="match status" value="1"/>
</dbReference>
<evidence type="ECO:0000313" key="3">
    <source>
        <dbReference type="EMBL" id="MEA5405136.1"/>
    </source>
</evidence>
<protein>
    <submittedName>
        <fullName evidence="3">Outer membrane beta-barrel family protein</fullName>
    </submittedName>
</protein>
<dbReference type="RefSeq" id="WP_323698553.1">
    <property type="nucleotide sequence ID" value="NZ_JAYGIL010000030.1"/>
</dbReference>
<feature type="domain" description="Outer membrane protein beta-barrel" evidence="2">
    <location>
        <begin position="372"/>
        <end position="769"/>
    </location>
</feature>
<sequence>MMKKLLLLLILSGQILAQNKSIIGSVKDTQNESVIGATVKLMNSIDSSFVKGGITDINGNFFIQNLSSGNYFLEITSMGFLKYRSVKRILDEQQTKVELPVIILLPAKSTTLNEVVVSAKKPLIEQEIDKTIVNVGTMISAASSNTLEVLEKTPGISVDAQGNINLYGKSGAMVLIDGRSTYMSGTDLVAYLKSLPGGLLDKLELMDNPPAKYDAAGSSIINIILKKNKARGLTGNLSSGLSMGQKLRVNNSVNFNLNRQKINWFLGIDQSLDQDYTDETSQRTIFNEDKISIANIQSKNYSDYKSNSLSGRFGADFTLSEKTILGVQFFLQNRPRSDDANYVNTTANQEFKGNNYGKIDWNSKSANVNFNHKFNSKGHELSGDLNILNYQSGGLRNFNRVSENELFDNKLSSNINIYNFKTDYSLPLGKGANLESGIKVSFVKNDNDALFRDESAAIIYNRSNHFIYHENINAGYINFRKSINKKLSLQMGLRAENTNILGELLANESIQYQRFNQNFTNLFPSVFLSYNLDSLKNHNLSFNFTRRVNRPNYQHFNPFLNYVDAYNYTQGNPALQPFYLNLVRFKYQYKSIYTLGFGYDKADGILGEITVREGETFIRKPFNMGIGNRIFINHNLTLQATKWLSSILYFQVARFDIKSNINGETNHTVFFTTRVSTNQQISFGKGWTSELSAQYKTEERIYPTTVLARASVYFSMQKKVLKDKGAIKLNINDIFHSDIYQERIENFQNIYQNRVNINDTQRIGLAFTYRFGNEKYARKRRNRDNSASEETERVQ</sequence>
<organism evidence="3 4">
    <name type="scientific">Arcicella gelida</name>
    <dbReference type="NCBI Taxonomy" id="2984195"/>
    <lineage>
        <taxon>Bacteria</taxon>
        <taxon>Pseudomonadati</taxon>
        <taxon>Bacteroidota</taxon>
        <taxon>Cytophagia</taxon>
        <taxon>Cytophagales</taxon>
        <taxon>Flectobacillaceae</taxon>
        <taxon>Arcicella</taxon>
    </lineage>
</organism>
<dbReference type="EMBL" id="JAYGIL010000030">
    <property type="protein sequence ID" value="MEA5405136.1"/>
    <property type="molecule type" value="Genomic_DNA"/>
</dbReference>
<dbReference type="Pfam" id="PF14905">
    <property type="entry name" value="OMP_b-brl_3"/>
    <property type="match status" value="1"/>
</dbReference>
<evidence type="ECO:0000313" key="4">
    <source>
        <dbReference type="Proteomes" id="UP001303899"/>
    </source>
</evidence>
<gene>
    <name evidence="3" type="ORF">VB776_19530</name>
</gene>
<evidence type="ECO:0000259" key="2">
    <source>
        <dbReference type="Pfam" id="PF14905"/>
    </source>
</evidence>
<name>A0ABU5S9I7_9BACT</name>
<dbReference type="SUPFAM" id="SSF56935">
    <property type="entry name" value="Porins"/>
    <property type="match status" value="1"/>
</dbReference>